<reference evidence="1" key="1">
    <citation type="journal article" date="2015" name="Nature">
        <title>Complex archaea that bridge the gap between prokaryotes and eukaryotes.</title>
        <authorList>
            <person name="Spang A."/>
            <person name="Saw J.H."/>
            <person name="Jorgensen S.L."/>
            <person name="Zaremba-Niedzwiedzka K."/>
            <person name="Martijn J."/>
            <person name="Lind A.E."/>
            <person name="van Eijk R."/>
            <person name="Schleper C."/>
            <person name="Guy L."/>
            <person name="Ettema T.J."/>
        </authorList>
    </citation>
    <scope>NUCLEOTIDE SEQUENCE</scope>
</reference>
<dbReference type="EMBL" id="LAZR01008556">
    <property type="protein sequence ID" value="KKM78021.1"/>
    <property type="molecule type" value="Genomic_DNA"/>
</dbReference>
<gene>
    <name evidence="1" type="ORF">LCGC14_1364120</name>
</gene>
<accession>A0A0F9KTB7</accession>
<sequence length="51" mass="5755">MNNYTGAKQRKRPAEAPPFSFVKVSAAGTVLAKRARPLLGFTPWRRHVSMR</sequence>
<evidence type="ECO:0000313" key="1">
    <source>
        <dbReference type="EMBL" id="KKM78021.1"/>
    </source>
</evidence>
<dbReference type="AlphaFoldDB" id="A0A0F9KTB7"/>
<organism evidence="1">
    <name type="scientific">marine sediment metagenome</name>
    <dbReference type="NCBI Taxonomy" id="412755"/>
    <lineage>
        <taxon>unclassified sequences</taxon>
        <taxon>metagenomes</taxon>
        <taxon>ecological metagenomes</taxon>
    </lineage>
</organism>
<comment type="caution">
    <text evidence="1">The sequence shown here is derived from an EMBL/GenBank/DDBJ whole genome shotgun (WGS) entry which is preliminary data.</text>
</comment>
<proteinExistence type="predicted"/>
<name>A0A0F9KTB7_9ZZZZ</name>
<protein>
    <submittedName>
        <fullName evidence="1">Uncharacterized protein</fullName>
    </submittedName>
</protein>